<dbReference type="InterPro" id="IPR046200">
    <property type="entry name" value="DUF6233"/>
</dbReference>
<evidence type="ECO:0000313" key="1">
    <source>
        <dbReference type="EMBL" id="GGU62255.1"/>
    </source>
</evidence>
<accession>A0A918I550</accession>
<dbReference type="AlphaFoldDB" id="A0A918I550"/>
<comment type="caution">
    <text evidence="1">The sequence shown here is derived from an EMBL/GenBank/DDBJ whole genome shotgun (WGS) entry which is preliminary data.</text>
</comment>
<organism evidence="1 2">
    <name type="scientific">Streptomyces lavendofoliae</name>
    <dbReference type="NCBI Taxonomy" id="67314"/>
    <lineage>
        <taxon>Bacteria</taxon>
        <taxon>Bacillati</taxon>
        <taxon>Actinomycetota</taxon>
        <taxon>Actinomycetes</taxon>
        <taxon>Kitasatosporales</taxon>
        <taxon>Streptomycetaceae</taxon>
        <taxon>Streptomyces</taxon>
    </lineage>
</organism>
<reference evidence="1" key="1">
    <citation type="journal article" date="2014" name="Int. J. Syst. Evol. Microbiol.">
        <title>Complete genome sequence of Corynebacterium casei LMG S-19264T (=DSM 44701T), isolated from a smear-ripened cheese.</title>
        <authorList>
            <consortium name="US DOE Joint Genome Institute (JGI-PGF)"/>
            <person name="Walter F."/>
            <person name="Albersmeier A."/>
            <person name="Kalinowski J."/>
            <person name="Ruckert C."/>
        </authorList>
    </citation>
    <scope>NUCLEOTIDE SEQUENCE</scope>
    <source>
        <strain evidence="1">JCM 4391</strain>
    </source>
</reference>
<evidence type="ECO:0000313" key="2">
    <source>
        <dbReference type="Proteomes" id="UP000636661"/>
    </source>
</evidence>
<protein>
    <submittedName>
        <fullName evidence="1">Uncharacterized protein</fullName>
    </submittedName>
</protein>
<sequence length="112" mass="12194">MSDLPPPYPPDEERLAVLQTWLEVQLAYVRDARAALARRAEIQVRTAPPAPPPYRLQRGLDAARTVVRVHLGDCALAKKGPGVDDLAARRALVEGVEACAVCRPDSELGMLD</sequence>
<gene>
    <name evidence="1" type="ORF">GCM10010274_58790</name>
</gene>
<dbReference type="Pfam" id="PF19746">
    <property type="entry name" value="DUF6233"/>
    <property type="match status" value="1"/>
</dbReference>
<reference evidence="1" key="2">
    <citation type="submission" date="2020-09" db="EMBL/GenBank/DDBJ databases">
        <authorList>
            <person name="Sun Q."/>
            <person name="Ohkuma M."/>
        </authorList>
    </citation>
    <scope>NUCLEOTIDE SEQUENCE</scope>
    <source>
        <strain evidence="1">JCM 4391</strain>
    </source>
</reference>
<name>A0A918I550_9ACTN</name>
<dbReference type="EMBL" id="BMTP01000020">
    <property type="protein sequence ID" value="GGU62255.1"/>
    <property type="molecule type" value="Genomic_DNA"/>
</dbReference>
<dbReference type="RefSeq" id="WP_229891682.1">
    <property type="nucleotide sequence ID" value="NZ_BMTP01000020.1"/>
</dbReference>
<proteinExistence type="predicted"/>
<keyword evidence="2" id="KW-1185">Reference proteome</keyword>
<dbReference type="Proteomes" id="UP000636661">
    <property type="component" value="Unassembled WGS sequence"/>
</dbReference>